<accession>A0A1A9MXE1</accession>
<dbReference type="AlphaFoldDB" id="A0A1A9MXE1"/>
<sequence>MKGFRFGSNQGAFYILPGQGGWEATYGNETLGQFSCPQEAADDLARGRICPHLSEGDDTSTLEIPEKLSDWEIVHV</sequence>
<dbReference type="Proteomes" id="UP000078116">
    <property type="component" value="Unassembled WGS sequence"/>
</dbReference>
<comment type="caution">
    <text evidence="1">The sequence shown here is derived from an EMBL/GenBank/DDBJ whole genome shotgun (WGS) entry which is preliminary data.</text>
</comment>
<evidence type="ECO:0008006" key="3">
    <source>
        <dbReference type="Google" id="ProtNLM"/>
    </source>
</evidence>
<name>A0A1A9MXE1_9BURK</name>
<dbReference type="RefSeq" id="WP_064286822.1">
    <property type="nucleotide sequence ID" value="NZ_LXKA01000370.1"/>
</dbReference>
<organism evidence="1 2">
    <name type="scientific">Paraburkholderia ginsengiterrae</name>
    <dbReference type="NCBI Taxonomy" id="1462993"/>
    <lineage>
        <taxon>Bacteria</taxon>
        <taxon>Pseudomonadati</taxon>
        <taxon>Pseudomonadota</taxon>
        <taxon>Betaproteobacteria</taxon>
        <taxon>Burkholderiales</taxon>
        <taxon>Burkholderiaceae</taxon>
        <taxon>Paraburkholderia</taxon>
    </lineage>
</organism>
<gene>
    <name evidence="1" type="ORF">A6V37_36600</name>
</gene>
<protein>
    <recommendedName>
        <fullName evidence="3">DUF2188 domain-containing protein</fullName>
    </recommendedName>
</protein>
<proteinExistence type="predicted"/>
<dbReference type="OrthoDB" id="9011131at2"/>
<evidence type="ECO:0000313" key="1">
    <source>
        <dbReference type="EMBL" id="OAJ52814.1"/>
    </source>
</evidence>
<dbReference type="EMBL" id="LXKA01000370">
    <property type="protein sequence ID" value="OAJ52814.1"/>
    <property type="molecule type" value="Genomic_DNA"/>
</dbReference>
<reference evidence="1 2" key="1">
    <citation type="submission" date="2016-04" db="EMBL/GenBank/DDBJ databases">
        <title>Reclassification of Paraburkholderia panaciterrae (Farh et al. 2015) Dobritsa &amp; Samadpour 2016 as a later homotypic synonym of Paraburkholderia ginsengiterrae (Farh et al. 2015) Dobritsa &amp; Samadpour 2016.</title>
        <authorList>
            <person name="Dobritsa A.P."/>
            <person name="Kutumbaka K."/>
            <person name="Samadpour M."/>
        </authorList>
    </citation>
    <scope>NUCLEOTIDE SEQUENCE [LARGE SCALE GENOMIC DNA]</scope>
    <source>
        <strain evidence="1 2">DCY85</strain>
    </source>
</reference>
<evidence type="ECO:0000313" key="2">
    <source>
        <dbReference type="Proteomes" id="UP000078116"/>
    </source>
</evidence>